<dbReference type="AlphaFoldDB" id="A0A182IYY2"/>
<protein>
    <submittedName>
        <fullName evidence="1">Uncharacterized protein</fullName>
    </submittedName>
</protein>
<name>A0A182IYY2_ANOAO</name>
<sequence length="175" mass="19229">MVLDFEVDLRMPPCCLCDRCHRRKCRCIVVAELASPVTGVLVVVHINFGAATDIVDDRRVNSVVVVSSSSRVVVRFNRNTSSPLATIAAINSTAQVVDFIVITVVIVLAVGVRITPSASSTPLFPIAVSKFVVLIFRRWAWTLIRAVSQFKPLSFHIRVCASLRSHLRECVLAVS</sequence>
<reference evidence="1" key="1">
    <citation type="submission" date="2022-08" db="UniProtKB">
        <authorList>
            <consortium name="EnsemblMetazoa"/>
        </authorList>
    </citation>
    <scope>IDENTIFICATION</scope>
    <source>
        <strain evidence="1">EBRO</strain>
    </source>
</reference>
<dbReference type="VEuPathDB" id="VectorBase:AATE008183"/>
<proteinExistence type="predicted"/>
<evidence type="ECO:0000313" key="1">
    <source>
        <dbReference type="EnsemblMetazoa" id="AATE008183-PA.1"/>
    </source>
</evidence>
<organism evidence="1">
    <name type="scientific">Anopheles atroparvus</name>
    <name type="common">European mosquito</name>
    <dbReference type="NCBI Taxonomy" id="41427"/>
    <lineage>
        <taxon>Eukaryota</taxon>
        <taxon>Metazoa</taxon>
        <taxon>Ecdysozoa</taxon>
        <taxon>Arthropoda</taxon>
        <taxon>Hexapoda</taxon>
        <taxon>Insecta</taxon>
        <taxon>Pterygota</taxon>
        <taxon>Neoptera</taxon>
        <taxon>Endopterygota</taxon>
        <taxon>Diptera</taxon>
        <taxon>Nematocera</taxon>
        <taxon>Culicoidea</taxon>
        <taxon>Culicidae</taxon>
        <taxon>Anophelinae</taxon>
        <taxon>Anopheles</taxon>
    </lineage>
</organism>
<dbReference type="EnsemblMetazoa" id="AATE008183-RA">
    <property type="protein sequence ID" value="AATE008183-PA.1"/>
    <property type="gene ID" value="AATE008183"/>
</dbReference>
<accession>A0A182IYY2</accession>